<keyword evidence="3" id="KW-0812">Transmembrane</keyword>
<keyword evidence="7" id="KW-0472">Membrane</keyword>
<proteinExistence type="predicted"/>
<keyword evidence="5" id="KW-0677">Repeat</keyword>
<dbReference type="RefSeq" id="XP_020859690.1">
    <property type="nucleotide sequence ID" value="XM_021004031.1"/>
</dbReference>
<gene>
    <name evidence="14" type="primary">LOC110220133</name>
</gene>
<dbReference type="InterPro" id="IPR036179">
    <property type="entry name" value="Ig-like_dom_sf"/>
</dbReference>
<dbReference type="AlphaFoldDB" id="A0A6P5LMP8"/>
<dbReference type="SUPFAM" id="SSF48726">
    <property type="entry name" value="Immunoglobulin"/>
    <property type="match status" value="2"/>
</dbReference>
<keyword evidence="9" id="KW-0325">Glycoprotein</keyword>
<dbReference type="KEGG" id="pcw:110220133"/>
<protein>
    <submittedName>
        <fullName evidence="14">Leukocyte immunoglobulin-like receptor subfamily B member 4</fullName>
    </submittedName>
</protein>
<organism evidence="13 14">
    <name type="scientific">Phascolarctos cinereus</name>
    <name type="common">Koala</name>
    <dbReference type="NCBI Taxonomy" id="38626"/>
    <lineage>
        <taxon>Eukaryota</taxon>
        <taxon>Metazoa</taxon>
        <taxon>Chordata</taxon>
        <taxon>Craniata</taxon>
        <taxon>Vertebrata</taxon>
        <taxon>Euteleostomi</taxon>
        <taxon>Mammalia</taxon>
        <taxon>Metatheria</taxon>
        <taxon>Diprotodontia</taxon>
        <taxon>Phascolarctidae</taxon>
        <taxon>Phascolarctos</taxon>
    </lineage>
</organism>
<name>A0A6P5LMP8_PHACI</name>
<keyword evidence="8" id="KW-1015">Disulfide bond</keyword>
<dbReference type="InterPro" id="IPR013783">
    <property type="entry name" value="Ig-like_fold"/>
</dbReference>
<evidence type="ECO:0000256" key="1">
    <source>
        <dbReference type="ARBA" id="ARBA00004162"/>
    </source>
</evidence>
<sequence>MPSPPPLAPPPSVAPAGSRGEGRANGRAAAAPHLCPRAAVAPTCSPPAPLAIMGPWLAALLFLGLSLGQENKAANNTLPKPQIIFDNGSVIPVGLPVSVRCRGPPEAKLFFLKKESAEASESTQPPVWNEARFSFAKMEQALTGAYSCRYQAGAGMSPSSESVNLAVSGVLPKPLLSASTNTQLASGQSVSFKCRSEHKLDRLIVYQDRGLVPPTHQPAQNSAVELRFSRIDSKYTGTFFCMGYTSKEPLVWSVPSDPVELTVLQSQDHVTGSLLLVVPLALGTLLS</sequence>
<evidence type="ECO:0000256" key="4">
    <source>
        <dbReference type="ARBA" id="ARBA00022729"/>
    </source>
</evidence>
<keyword evidence="6" id="KW-1133">Transmembrane helix</keyword>
<evidence type="ECO:0000313" key="13">
    <source>
        <dbReference type="Proteomes" id="UP000515140"/>
    </source>
</evidence>
<comment type="subcellular location">
    <subcellularLocation>
        <location evidence="1">Cell membrane</location>
        <topology evidence="1">Single-pass membrane protein</topology>
    </subcellularLocation>
</comment>
<evidence type="ECO:0000256" key="3">
    <source>
        <dbReference type="ARBA" id="ARBA00022692"/>
    </source>
</evidence>
<evidence type="ECO:0000256" key="5">
    <source>
        <dbReference type="ARBA" id="ARBA00022737"/>
    </source>
</evidence>
<dbReference type="InterPro" id="IPR003599">
    <property type="entry name" value="Ig_sub"/>
</dbReference>
<keyword evidence="13" id="KW-1185">Reference proteome</keyword>
<evidence type="ECO:0000256" key="11">
    <source>
        <dbReference type="SAM" id="MobiDB-lite"/>
    </source>
</evidence>
<evidence type="ECO:0000256" key="6">
    <source>
        <dbReference type="ARBA" id="ARBA00022989"/>
    </source>
</evidence>
<keyword evidence="2" id="KW-1003">Cell membrane</keyword>
<evidence type="ECO:0000259" key="12">
    <source>
        <dbReference type="SMART" id="SM00409"/>
    </source>
</evidence>
<accession>A0A6P5LMP8</accession>
<dbReference type="InterPro" id="IPR050412">
    <property type="entry name" value="Ig-like_Receptors_ImmuneReg"/>
</dbReference>
<evidence type="ECO:0000256" key="9">
    <source>
        <dbReference type="ARBA" id="ARBA00023180"/>
    </source>
</evidence>
<evidence type="ECO:0000256" key="7">
    <source>
        <dbReference type="ARBA" id="ARBA00023136"/>
    </source>
</evidence>
<dbReference type="PANTHER" id="PTHR11738:SF179">
    <property type="entry name" value="LEUKOCYTE IMMUNOGLOBULIN-LIKE RECEPTOR SUBFAMILY A MEMBER 5"/>
    <property type="match status" value="1"/>
</dbReference>
<evidence type="ECO:0000313" key="14">
    <source>
        <dbReference type="RefSeq" id="XP_020859690.1"/>
    </source>
</evidence>
<dbReference type="GeneID" id="110220133"/>
<evidence type="ECO:0000256" key="2">
    <source>
        <dbReference type="ARBA" id="ARBA00022475"/>
    </source>
</evidence>
<dbReference type="FunFam" id="2.60.40.10:FF:000049">
    <property type="entry name" value="Leukocyte immunoglobulin-like receptor subfamily B member 1"/>
    <property type="match status" value="2"/>
</dbReference>
<feature type="domain" description="Immunoglobulin" evidence="12">
    <location>
        <begin position="179"/>
        <end position="264"/>
    </location>
</feature>
<dbReference type="Proteomes" id="UP000515140">
    <property type="component" value="Unplaced"/>
</dbReference>
<keyword evidence="10" id="KW-0393">Immunoglobulin domain</keyword>
<feature type="domain" description="Immunoglobulin" evidence="12">
    <location>
        <begin position="86"/>
        <end position="168"/>
    </location>
</feature>
<reference evidence="14" key="1">
    <citation type="submission" date="2025-08" db="UniProtKB">
        <authorList>
            <consortium name="RefSeq"/>
        </authorList>
    </citation>
    <scope>IDENTIFICATION</scope>
    <source>
        <tissue evidence="14">Spleen</tissue>
    </source>
</reference>
<dbReference type="GO" id="GO:0002764">
    <property type="term" value="P:immune response-regulating signaling pathway"/>
    <property type="evidence" value="ECO:0007669"/>
    <property type="project" value="TreeGrafter"/>
</dbReference>
<feature type="compositionally biased region" description="Pro residues" evidence="11">
    <location>
        <begin position="1"/>
        <end position="13"/>
    </location>
</feature>
<feature type="region of interest" description="Disordered" evidence="11">
    <location>
        <begin position="1"/>
        <end position="29"/>
    </location>
</feature>
<dbReference type="GO" id="GO:0005886">
    <property type="term" value="C:plasma membrane"/>
    <property type="evidence" value="ECO:0007669"/>
    <property type="project" value="UniProtKB-SubCell"/>
</dbReference>
<dbReference type="InParanoid" id="A0A6P5LMP8"/>
<keyword evidence="4" id="KW-0732">Signal</keyword>
<dbReference type="Gene3D" id="2.60.40.10">
    <property type="entry name" value="Immunoglobulins"/>
    <property type="match status" value="2"/>
</dbReference>
<evidence type="ECO:0000256" key="8">
    <source>
        <dbReference type="ARBA" id="ARBA00023157"/>
    </source>
</evidence>
<evidence type="ECO:0000256" key="10">
    <source>
        <dbReference type="ARBA" id="ARBA00023319"/>
    </source>
</evidence>
<dbReference type="SMART" id="SM00409">
    <property type="entry name" value="IG"/>
    <property type="match status" value="2"/>
</dbReference>
<dbReference type="PANTHER" id="PTHR11738">
    <property type="entry name" value="MHC CLASS I NK CELL RECEPTOR"/>
    <property type="match status" value="1"/>
</dbReference>